<dbReference type="SUPFAM" id="SSF46894">
    <property type="entry name" value="C-terminal effector domain of the bipartite response regulators"/>
    <property type="match status" value="1"/>
</dbReference>
<evidence type="ECO:0000256" key="3">
    <source>
        <dbReference type="ARBA" id="ARBA00023125"/>
    </source>
</evidence>
<dbReference type="GO" id="GO:0000160">
    <property type="term" value="P:phosphorelay signal transduction system"/>
    <property type="evidence" value="ECO:0007669"/>
    <property type="project" value="InterPro"/>
</dbReference>
<dbReference type="PRINTS" id="PR00038">
    <property type="entry name" value="HTHLUXR"/>
</dbReference>
<evidence type="ECO:0000259" key="7">
    <source>
        <dbReference type="PROSITE" id="PS50110"/>
    </source>
</evidence>
<evidence type="ECO:0000313" key="9">
    <source>
        <dbReference type="Proteomes" id="UP000502498"/>
    </source>
</evidence>
<evidence type="ECO:0000256" key="5">
    <source>
        <dbReference type="PROSITE-ProRule" id="PRU00169"/>
    </source>
</evidence>
<keyword evidence="2" id="KW-0805">Transcription regulation</keyword>
<dbReference type="SMART" id="SM00421">
    <property type="entry name" value="HTH_LUXR"/>
    <property type="match status" value="1"/>
</dbReference>
<dbReference type="Proteomes" id="UP000502498">
    <property type="component" value="Chromosome"/>
</dbReference>
<dbReference type="SMART" id="SM00448">
    <property type="entry name" value="REC"/>
    <property type="match status" value="1"/>
</dbReference>
<reference evidence="8 9" key="1">
    <citation type="submission" date="2020-05" db="EMBL/GenBank/DDBJ databases">
        <title>Strain PA2F3 complete genome.</title>
        <authorList>
            <person name="Kim Y.-S."/>
            <person name="Kim S.-J."/>
            <person name="Jung H.-k."/>
            <person name="Kim S.-E."/>
            <person name="Kim K.-H."/>
        </authorList>
    </citation>
    <scope>NUCLEOTIDE SEQUENCE [LARGE SCALE GENOMIC DNA]</scope>
    <source>
        <strain evidence="8 9">PA2F3</strain>
    </source>
</reference>
<dbReference type="InterPro" id="IPR058245">
    <property type="entry name" value="NreC/VraR/RcsB-like_REC"/>
</dbReference>
<dbReference type="PROSITE" id="PS00622">
    <property type="entry name" value="HTH_LUXR_1"/>
    <property type="match status" value="1"/>
</dbReference>
<accession>A0A7D4UCF6</accession>
<feature type="domain" description="HTH luxR-type" evidence="6">
    <location>
        <begin position="144"/>
        <end position="214"/>
    </location>
</feature>
<dbReference type="PROSITE" id="PS50110">
    <property type="entry name" value="RESPONSE_REGULATORY"/>
    <property type="match status" value="1"/>
</dbReference>
<dbReference type="AlphaFoldDB" id="A0A7D4UCF6"/>
<dbReference type="Pfam" id="PF00196">
    <property type="entry name" value="GerE"/>
    <property type="match status" value="1"/>
</dbReference>
<feature type="domain" description="Response regulatory" evidence="7">
    <location>
        <begin position="2"/>
        <end position="122"/>
    </location>
</feature>
<dbReference type="CDD" id="cd17535">
    <property type="entry name" value="REC_NarL-like"/>
    <property type="match status" value="1"/>
</dbReference>
<dbReference type="InterPro" id="IPR016032">
    <property type="entry name" value="Sig_transdc_resp-reg_C-effctor"/>
</dbReference>
<dbReference type="GO" id="GO:0006355">
    <property type="term" value="P:regulation of DNA-templated transcription"/>
    <property type="evidence" value="ECO:0007669"/>
    <property type="project" value="InterPro"/>
</dbReference>
<dbReference type="InterPro" id="IPR001789">
    <property type="entry name" value="Sig_transdc_resp-reg_receiver"/>
</dbReference>
<keyword evidence="1 5" id="KW-0597">Phosphoprotein</keyword>
<evidence type="ECO:0000256" key="1">
    <source>
        <dbReference type="ARBA" id="ARBA00022553"/>
    </source>
</evidence>
<evidence type="ECO:0000259" key="6">
    <source>
        <dbReference type="PROSITE" id="PS50043"/>
    </source>
</evidence>
<dbReference type="Pfam" id="PF00072">
    <property type="entry name" value="Response_reg"/>
    <property type="match status" value="1"/>
</dbReference>
<evidence type="ECO:0000256" key="2">
    <source>
        <dbReference type="ARBA" id="ARBA00023015"/>
    </source>
</evidence>
<sequence>MRILICEDSALLRAGLVRLLEDAGHSIAAELPDATGLADAVEAERPDLCILDVRLPPTWTDEGIRAALELRASSPALPLLVLSQYVEERYASDLIAASEGALGYLLKDRVADVADFLEAIERIGSGATVLDPEVVAQLLGRRRRDERMQRLTAREASVLALIAEGRSNQAIAKTLHVSEGSVEKHITAVFQKLDLEQDESGNRRVLAALAHIEHGGTQPQQGTNR</sequence>
<dbReference type="CDD" id="cd06170">
    <property type="entry name" value="LuxR_C_like"/>
    <property type="match status" value="1"/>
</dbReference>
<evidence type="ECO:0000256" key="4">
    <source>
        <dbReference type="ARBA" id="ARBA00023163"/>
    </source>
</evidence>
<dbReference type="InterPro" id="IPR011006">
    <property type="entry name" value="CheY-like_superfamily"/>
</dbReference>
<dbReference type="GO" id="GO:0003677">
    <property type="term" value="F:DNA binding"/>
    <property type="evidence" value="ECO:0007669"/>
    <property type="project" value="UniProtKB-KW"/>
</dbReference>
<keyword evidence="3" id="KW-0238">DNA-binding</keyword>
<dbReference type="PANTHER" id="PTHR43214:SF24">
    <property type="entry name" value="TRANSCRIPTIONAL REGULATORY PROTEIN NARL-RELATED"/>
    <property type="match status" value="1"/>
</dbReference>
<dbReference type="InterPro" id="IPR000792">
    <property type="entry name" value="Tscrpt_reg_LuxR_C"/>
</dbReference>
<organism evidence="8 9">
    <name type="scientific">Microbacterium hominis</name>
    <dbReference type="NCBI Taxonomy" id="162426"/>
    <lineage>
        <taxon>Bacteria</taxon>
        <taxon>Bacillati</taxon>
        <taxon>Actinomycetota</taxon>
        <taxon>Actinomycetes</taxon>
        <taxon>Micrococcales</taxon>
        <taxon>Microbacteriaceae</taxon>
        <taxon>Microbacterium</taxon>
    </lineage>
</organism>
<keyword evidence="4" id="KW-0804">Transcription</keyword>
<dbReference type="SUPFAM" id="SSF52172">
    <property type="entry name" value="CheY-like"/>
    <property type="match status" value="1"/>
</dbReference>
<name>A0A7D4UCF6_9MICO</name>
<dbReference type="RefSeq" id="WP_172991108.1">
    <property type="nucleotide sequence ID" value="NZ_CP054038.1"/>
</dbReference>
<dbReference type="PANTHER" id="PTHR43214">
    <property type="entry name" value="TWO-COMPONENT RESPONSE REGULATOR"/>
    <property type="match status" value="1"/>
</dbReference>
<protein>
    <submittedName>
        <fullName evidence="8">Response regulator transcription factor</fullName>
    </submittedName>
</protein>
<feature type="modified residue" description="4-aspartylphosphate" evidence="5">
    <location>
        <position position="52"/>
    </location>
</feature>
<proteinExistence type="predicted"/>
<gene>
    <name evidence="8" type="ORF">HQM25_15875</name>
</gene>
<dbReference type="PROSITE" id="PS50043">
    <property type="entry name" value="HTH_LUXR_2"/>
    <property type="match status" value="1"/>
</dbReference>
<dbReference type="EMBL" id="CP054038">
    <property type="protein sequence ID" value="QKJ20683.1"/>
    <property type="molecule type" value="Genomic_DNA"/>
</dbReference>
<evidence type="ECO:0000313" key="8">
    <source>
        <dbReference type="EMBL" id="QKJ20683.1"/>
    </source>
</evidence>
<dbReference type="Gene3D" id="3.40.50.2300">
    <property type="match status" value="1"/>
</dbReference>
<dbReference type="InterPro" id="IPR039420">
    <property type="entry name" value="WalR-like"/>
</dbReference>